<reference evidence="2 3" key="1">
    <citation type="submission" date="2016-07" db="EMBL/GenBank/DDBJ databases">
        <title>Pervasive Adenine N6-methylation of Active Genes in Fungi.</title>
        <authorList>
            <consortium name="DOE Joint Genome Institute"/>
            <person name="Mondo S.J."/>
            <person name="Dannebaum R.O."/>
            <person name="Kuo R.C."/>
            <person name="Labutti K."/>
            <person name="Haridas S."/>
            <person name="Kuo A."/>
            <person name="Salamov A."/>
            <person name="Ahrendt S.R."/>
            <person name="Lipzen A."/>
            <person name="Sullivan W."/>
            <person name="Andreopoulos W.B."/>
            <person name="Clum A."/>
            <person name="Lindquist E."/>
            <person name="Daum C."/>
            <person name="Ramamoorthy G.K."/>
            <person name="Gryganskyi A."/>
            <person name="Culley D."/>
            <person name="Magnuson J.K."/>
            <person name="James T.Y."/>
            <person name="O'Malley M.A."/>
            <person name="Stajich J.E."/>
            <person name="Spatafora J.W."/>
            <person name="Visel A."/>
            <person name="Grigoriev I.V."/>
        </authorList>
    </citation>
    <scope>NUCLEOTIDE SEQUENCE [LARGE SCALE GENOMIC DNA]</scope>
    <source>
        <strain evidence="2 3">NRRL 3301</strain>
    </source>
</reference>
<feature type="transmembrane region" description="Helical" evidence="1">
    <location>
        <begin position="65"/>
        <end position="83"/>
    </location>
</feature>
<feature type="transmembrane region" description="Helical" evidence="1">
    <location>
        <begin position="103"/>
        <end position="126"/>
    </location>
</feature>
<dbReference type="OrthoDB" id="2281723at2759"/>
<evidence type="ECO:0000313" key="3">
    <source>
        <dbReference type="Proteomes" id="UP000242146"/>
    </source>
</evidence>
<name>A0A1X2GLS8_9FUNG</name>
<protein>
    <recommendedName>
        <fullName evidence="4">G-protein coupled receptors family 1 profile domain-containing protein</fullName>
    </recommendedName>
</protein>
<dbReference type="Proteomes" id="UP000242146">
    <property type="component" value="Unassembled WGS sequence"/>
</dbReference>
<accession>A0A1X2GLS8</accession>
<sequence>MNTTITDESATAEEVTHAFGISEAHYLPLKYISVIGATLSVAMLIVVVLTYAYMVYYHRQESNRVTLHCICLANLISIANVMVDLVSFNRSMDSPFCSSYNTWSGLSTVLTSSLTCVTSIHLFTVFCLHYHWPTRPEYLFVPMCLVYAVIANIMDFDGIHADTTSMQHLYFKLSDNCWYYIQYVDREVVKSSWYFYYTFLAFVIFTSFLASLMTMYTIYAQQRRNMRSMMYRDAEATNQIHQDTLHRILLHAFPKVGSNLVIVLRSLMYPMVPMIVHVWGFALQMTIVPQNAVANYGLMVMDTTFTSIEGLLISAVFFSDPTVNTLPREMWGRWVKHTTE</sequence>
<feature type="transmembrane region" description="Helical" evidence="1">
    <location>
        <begin position="267"/>
        <end position="287"/>
    </location>
</feature>
<proteinExistence type="predicted"/>
<feature type="transmembrane region" description="Helical" evidence="1">
    <location>
        <begin position="138"/>
        <end position="156"/>
    </location>
</feature>
<feature type="transmembrane region" description="Helical" evidence="1">
    <location>
        <begin position="31"/>
        <end position="53"/>
    </location>
</feature>
<dbReference type="STRING" id="101127.A0A1X2GLS8"/>
<dbReference type="Gene3D" id="1.20.1070.10">
    <property type="entry name" value="Rhodopsin 7-helix transmembrane proteins"/>
    <property type="match status" value="1"/>
</dbReference>
<dbReference type="EMBL" id="MCGT01000009">
    <property type="protein sequence ID" value="ORX56820.1"/>
    <property type="molecule type" value="Genomic_DNA"/>
</dbReference>
<feature type="transmembrane region" description="Helical" evidence="1">
    <location>
        <begin position="194"/>
        <end position="219"/>
    </location>
</feature>
<keyword evidence="3" id="KW-1185">Reference proteome</keyword>
<feature type="transmembrane region" description="Helical" evidence="1">
    <location>
        <begin position="293"/>
        <end position="318"/>
    </location>
</feature>
<evidence type="ECO:0000313" key="2">
    <source>
        <dbReference type="EMBL" id="ORX56820.1"/>
    </source>
</evidence>
<organism evidence="2 3">
    <name type="scientific">Hesseltinella vesiculosa</name>
    <dbReference type="NCBI Taxonomy" id="101127"/>
    <lineage>
        <taxon>Eukaryota</taxon>
        <taxon>Fungi</taxon>
        <taxon>Fungi incertae sedis</taxon>
        <taxon>Mucoromycota</taxon>
        <taxon>Mucoromycotina</taxon>
        <taxon>Mucoromycetes</taxon>
        <taxon>Mucorales</taxon>
        <taxon>Cunninghamellaceae</taxon>
        <taxon>Hesseltinella</taxon>
    </lineage>
</organism>
<evidence type="ECO:0000256" key="1">
    <source>
        <dbReference type="SAM" id="Phobius"/>
    </source>
</evidence>
<comment type="caution">
    <text evidence="2">The sequence shown here is derived from an EMBL/GenBank/DDBJ whole genome shotgun (WGS) entry which is preliminary data.</text>
</comment>
<keyword evidence="1" id="KW-0472">Membrane</keyword>
<keyword evidence="1" id="KW-0812">Transmembrane</keyword>
<gene>
    <name evidence="2" type="ORF">DM01DRAFT_1406278</name>
</gene>
<keyword evidence="1" id="KW-1133">Transmembrane helix</keyword>
<evidence type="ECO:0008006" key="4">
    <source>
        <dbReference type="Google" id="ProtNLM"/>
    </source>
</evidence>
<dbReference type="AlphaFoldDB" id="A0A1X2GLS8"/>